<dbReference type="RefSeq" id="WP_256709967.1">
    <property type="nucleotide sequence ID" value="NZ_CP101914.1"/>
</dbReference>
<dbReference type="Gene3D" id="1.20.120.450">
    <property type="entry name" value="dinb family like domain"/>
    <property type="match status" value="1"/>
</dbReference>
<protein>
    <submittedName>
        <fullName evidence="2">DinB family protein</fullName>
    </submittedName>
</protein>
<feature type="domain" description="DinB-like" evidence="1">
    <location>
        <begin position="5"/>
        <end position="139"/>
    </location>
</feature>
<dbReference type="InterPro" id="IPR034660">
    <property type="entry name" value="DinB/YfiT-like"/>
</dbReference>
<evidence type="ECO:0000313" key="3">
    <source>
        <dbReference type="Proteomes" id="UP001059773"/>
    </source>
</evidence>
<dbReference type="SUPFAM" id="SSF109854">
    <property type="entry name" value="DinB/YfiT-like putative metalloenzymes"/>
    <property type="match status" value="1"/>
</dbReference>
<gene>
    <name evidence="2" type="ORF">NP439_10655</name>
</gene>
<keyword evidence="3" id="KW-1185">Reference proteome</keyword>
<accession>A0ABY5JXK3</accession>
<dbReference type="Pfam" id="PF12867">
    <property type="entry name" value="DinB_2"/>
    <property type="match status" value="1"/>
</dbReference>
<sequence>MTRKQFNLTRTALLTYASDLDDPIIDVQADYFNNTIRWHLGHVLVTMEKFLFRYPSKSENIPANFADLFGSGTNPEDWKEEPPSLGALLEALETQQQRINEFNDLFWKSNVQFKVPFGSVETYGDLLIMLSFHEAEHLGKIKAMHQVVAKVKDSQ</sequence>
<proteinExistence type="predicted"/>
<dbReference type="Proteomes" id="UP001059773">
    <property type="component" value="Chromosome"/>
</dbReference>
<organism evidence="2 3">
    <name type="scientific">Oceanobacillus jeddahense</name>
    <dbReference type="NCBI Taxonomy" id="1462527"/>
    <lineage>
        <taxon>Bacteria</taxon>
        <taxon>Bacillati</taxon>
        <taxon>Bacillota</taxon>
        <taxon>Bacilli</taxon>
        <taxon>Bacillales</taxon>
        <taxon>Bacillaceae</taxon>
        <taxon>Oceanobacillus</taxon>
    </lineage>
</organism>
<evidence type="ECO:0000313" key="2">
    <source>
        <dbReference type="EMBL" id="UUI05061.1"/>
    </source>
</evidence>
<dbReference type="InterPro" id="IPR024775">
    <property type="entry name" value="DinB-like"/>
</dbReference>
<dbReference type="EMBL" id="CP101914">
    <property type="protein sequence ID" value="UUI05061.1"/>
    <property type="molecule type" value="Genomic_DNA"/>
</dbReference>
<reference evidence="2" key="1">
    <citation type="submission" date="2022-07" db="EMBL/GenBank/DDBJ databases">
        <title>FELIX.</title>
        <authorList>
            <person name="Wan K.H."/>
            <person name="Park S."/>
            <person name="Lawrence Q."/>
            <person name="Eichenberger J.P."/>
            <person name="Booth B.W."/>
            <person name="Piaggio A.J."/>
            <person name="Chandler J.C."/>
            <person name="Franklin A.B."/>
            <person name="Celniker S.E."/>
        </authorList>
    </citation>
    <scope>NUCLEOTIDE SEQUENCE</scope>
    <source>
        <strain evidence="2">QA-1986 374</strain>
    </source>
</reference>
<evidence type="ECO:0000259" key="1">
    <source>
        <dbReference type="Pfam" id="PF12867"/>
    </source>
</evidence>
<name>A0ABY5JXK3_9BACI</name>